<organism evidence="3 4">
    <name type="scientific">Nocardia yunnanensis</name>
    <dbReference type="NCBI Taxonomy" id="2382165"/>
    <lineage>
        <taxon>Bacteria</taxon>
        <taxon>Bacillati</taxon>
        <taxon>Actinomycetota</taxon>
        <taxon>Actinomycetes</taxon>
        <taxon>Mycobacteriales</taxon>
        <taxon>Nocardiaceae</taxon>
        <taxon>Nocardia</taxon>
    </lineage>
</organism>
<dbReference type="EMBL" id="CP032568">
    <property type="protein sequence ID" value="AYF73886.1"/>
    <property type="molecule type" value="Genomic_DNA"/>
</dbReference>
<evidence type="ECO:0000256" key="2">
    <source>
        <dbReference type="SAM" id="SignalP"/>
    </source>
</evidence>
<protein>
    <submittedName>
        <fullName evidence="3">Uncharacterized protein</fullName>
    </submittedName>
</protein>
<name>A0A386Z8D2_9NOCA</name>
<gene>
    <name evidence="3" type="ORF">D7D52_08435</name>
</gene>
<feature type="region of interest" description="Disordered" evidence="1">
    <location>
        <begin position="137"/>
        <end position="166"/>
    </location>
</feature>
<feature type="signal peptide" evidence="2">
    <location>
        <begin position="1"/>
        <end position="39"/>
    </location>
</feature>
<evidence type="ECO:0000256" key="1">
    <source>
        <dbReference type="SAM" id="MobiDB-lite"/>
    </source>
</evidence>
<evidence type="ECO:0000313" key="3">
    <source>
        <dbReference type="EMBL" id="AYF73886.1"/>
    </source>
</evidence>
<dbReference type="Proteomes" id="UP000267164">
    <property type="component" value="Chromosome"/>
</dbReference>
<keyword evidence="2" id="KW-0732">Signal</keyword>
<dbReference type="KEGG" id="nyu:D7D52_08435"/>
<evidence type="ECO:0000313" key="4">
    <source>
        <dbReference type="Proteomes" id="UP000267164"/>
    </source>
</evidence>
<accession>A0A386Z8D2</accession>
<dbReference type="AlphaFoldDB" id="A0A386Z8D2"/>
<reference evidence="3 4" key="1">
    <citation type="submission" date="2018-09" db="EMBL/GenBank/DDBJ databases">
        <title>Nocardia yunnanensis sp. nov., an actinomycete isolated from a soil sample.</title>
        <authorList>
            <person name="Zhang J."/>
        </authorList>
    </citation>
    <scope>NUCLEOTIDE SEQUENCE [LARGE SCALE GENOMIC DNA]</scope>
    <source>
        <strain evidence="3 4">CFHS0054</strain>
    </source>
</reference>
<keyword evidence="4" id="KW-1185">Reference proteome</keyword>
<proteinExistence type="predicted"/>
<dbReference type="OrthoDB" id="4369583at2"/>
<dbReference type="RefSeq" id="WP_120735812.1">
    <property type="nucleotide sequence ID" value="NZ_CP032568.1"/>
</dbReference>
<sequence>MGKRQPVDSVSPTRLRLGSLAVAGALPLVAALAAAGTSAAEPVSSDENTPAVVENQPAATQPDGTDAAPGVVVDTPFGQFAVPMPQTTAEGAHKYLDATAAEIPPADAPAADTPAADGAPLAPAPQVAPVRVGRNSATGVRDIPSAPLAPVDQSKLHQPDPMSAPEVAPIAAPEGKLRFGDTVIDIPAWMNADQAAQVNALSAGAEADLARTYDSAGFEPSRSDRMAAQTVGTAAVGAAVGVGVAAPLELAGGAMGAFIGAIAGTPFAPAGWVFGPAIGATAAASLIAVPAATVGAVVGGAVGAVNGYLAPATPGAPVAATDAPAADAVATQE</sequence>
<feature type="region of interest" description="Disordered" evidence="1">
    <location>
        <begin position="105"/>
        <end position="125"/>
    </location>
</feature>
<feature type="chain" id="PRO_5017280774" evidence="2">
    <location>
        <begin position="40"/>
        <end position="333"/>
    </location>
</feature>